<dbReference type="Pfam" id="PF00462">
    <property type="entry name" value="Glutaredoxin"/>
    <property type="match status" value="1"/>
</dbReference>
<proteinExistence type="predicted"/>
<evidence type="ECO:0000313" key="2">
    <source>
        <dbReference type="EMBL" id="GAA1664607.1"/>
    </source>
</evidence>
<feature type="domain" description="Glutaredoxin" evidence="1">
    <location>
        <begin position="5"/>
        <end position="59"/>
    </location>
</feature>
<dbReference type="PROSITE" id="PS51354">
    <property type="entry name" value="GLUTAREDOXIN_2"/>
    <property type="match status" value="1"/>
</dbReference>
<organism evidence="2 3">
    <name type="scientific">Microbacterium lacus</name>
    <dbReference type="NCBI Taxonomy" id="415217"/>
    <lineage>
        <taxon>Bacteria</taxon>
        <taxon>Bacillati</taxon>
        <taxon>Actinomycetota</taxon>
        <taxon>Actinomycetes</taxon>
        <taxon>Micrococcales</taxon>
        <taxon>Microbacteriaceae</taxon>
        <taxon>Microbacterium</taxon>
    </lineage>
</organism>
<protein>
    <recommendedName>
        <fullName evidence="1">Glutaredoxin domain-containing protein</fullName>
    </recommendedName>
</protein>
<keyword evidence="3" id="KW-1185">Reference proteome</keyword>
<accession>A0ABP4RYU7</accession>
<gene>
    <name evidence="2" type="ORF">GCM10009807_06000</name>
</gene>
<dbReference type="Proteomes" id="UP001500596">
    <property type="component" value="Unassembled WGS sequence"/>
</dbReference>
<sequence>MRQAIQVYGKPECTDTARSRALLDARGVEYAYFDVLTDPAARDRAEAASGSTRAPIIAFSDGRVLIEPSDEKLDAALTGL</sequence>
<reference evidence="3" key="1">
    <citation type="journal article" date="2019" name="Int. J. Syst. Evol. Microbiol.">
        <title>The Global Catalogue of Microorganisms (GCM) 10K type strain sequencing project: providing services to taxonomists for standard genome sequencing and annotation.</title>
        <authorList>
            <consortium name="The Broad Institute Genomics Platform"/>
            <consortium name="The Broad Institute Genome Sequencing Center for Infectious Disease"/>
            <person name="Wu L."/>
            <person name="Ma J."/>
        </authorList>
    </citation>
    <scope>NUCLEOTIDE SEQUENCE [LARGE SCALE GENOMIC DNA]</scope>
    <source>
        <strain evidence="3">JCM 15575</strain>
    </source>
</reference>
<comment type="caution">
    <text evidence="2">The sequence shown here is derived from an EMBL/GenBank/DDBJ whole genome shotgun (WGS) entry which is preliminary data.</text>
</comment>
<dbReference type="Gene3D" id="3.40.30.10">
    <property type="entry name" value="Glutaredoxin"/>
    <property type="match status" value="1"/>
</dbReference>
<dbReference type="RefSeq" id="WP_344051462.1">
    <property type="nucleotide sequence ID" value="NZ_BAAAPK010000001.1"/>
</dbReference>
<dbReference type="EMBL" id="BAAAPK010000001">
    <property type="protein sequence ID" value="GAA1664607.1"/>
    <property type="molecule type" value="Genomic_DNA"/>
</dbReference>
<dbReference type="InterPro" id="IPR002109">
    <property type="entry name" value="Glutaredoxin"/>
</dbReference>
<evidence type="ECO:0000313" key="3">
    <source>
        <dbReference type="Proteomes" id="UP001500596"/>
    </source>
</evidence>
<dbReference type="SUPFAM" id="SSF52833">
    <property type="entry name" value="Thioredoxin-like"/>
    <property type="match status" value="1"/>
</dbReference>
<dbReference type="CDD" id="cd02976">
    <property type="entry name" value="NrdH"/>
    <property type="match status" value="1"/>
</dbReference>
<name>A0ABP4RYU7_9MICO</name>
<evidence type="ECO:0000259" key="1">
    <source>
        <dbReference type="Pfam" id="PF00462"/>
    </source>
</evidence>
<dbReference type="InterPro" id="IPR036249">
    <property type="entry name" value="Thioredoxin-like_sf"/>
</dbReference>